<sequence>CSIDLSSFDERVTNDFALSRYPLLSKLGGEPNLALYSSLATISSLTGLII</sequence>
<proteinExistence type="predicted"/>
<evidence type="ECO:0000313" key="2">
    <source>
        <dbReference type="Proteomes" id="UP000663866"/>
    </source>
</evidence>
<name>A0A821L4D0_9BILA</name>
<dbReference type="Proteomes" id="UP000663866">
    <property type="component" value="Unassembled WGS sequence"/>
</dbReference>
<feature type="non-terminal residue" evidence="1">
    <location>
        <position position="1"/>
    </location>
</feature>
<keyword evidence="2" id="KW-1185">Reference proteome</keyword>
<accession>A0A821L4D0</accession>
<comment type="caution">
    <text evidence="1">The sequence shown here is derived from an EMBL/GenBank/DDBJ whole genome shotgun (WGS) entry which is preliminary data.</text>
</comment>
<dbReference type="EMBL" id="CAJOBG010112362">
    <property type="protein sequence ID" value="CAF4745298.1"/>
    <property type="molecule type" value="Genomic_DNA"/>
</dbReference>
<reference evidence="1" key="1">
    <citation type="submission" date="2021-02" db="EMBL/GenBank/DDBJ databases">
        <authorList>
            <person name="Nowell W R."/>
        </authorList>
    </citation>
    <scope>NUCLEOTIDE SEQUENCE</scope>
</reference>
<organism evidence="1 2">
    <name type="scientific">Rotaria magnacalcarata</name>
    <dbReference type="NCBI Taxonomy" id="392030"/>
    <lineage>
        <taxon>Eukaryota</taxon>
        <taxon>Metazoa</taxon>
        <taxon>Spiralia</taxon>
        <taxon>Gnathifera</taxon>
        <taxon>Rotifera</taxon>
        <taxon>Eurotatoria</taxon>
        <taxon>Bdelloidea</taxon>
        <taxon>Philodinida</taxon>
        <taxon>Philodinidae</taxon>
        <taxon>Rotaria</taxon>
    </lineage>
</organism>
<protein>
    <submittedName>
        <fullName evidence="1">Uncharacterized protein</fullName>
    </submittedName>
</protein>
<gene>
    <name evidence="1" type="ORF">OVN521_LOCUS49957</name>
</gene>
<dbReference type="AlphaFoldDB" id="A0A821L4D0"/>
<evidence type="ECO:0000313" key="1">
    <source>
        <dbReference type="EMBL" id="CAF4745298.1"/>
    </source>
</evidence>